<dbReference type="InterPro" id="IPR006121">
    <property type="entry name" value="HMA_dom"/>
</dbReference>
<dbReference type="InterPro" id="IPR052339">
    <property type="entry name" value="Fe-S_Maturation_MIP18"/>
</dbReference>
<dbReference type="PANTHER" id="PTHR42831">
    <property type="entry name" value="FE-S PROTEIN MATURATION AUXILIARY FACTOR YITW"/>
    <property type="match status" value="1"/>
</dbReference>
<dbReference type="CDD" id="cd00371">
    <property type="entry name" value="HMA"/>
    <property type="match status" value="1"/>
</dbReference>
<evidence type="ECO:0000313" key="3">
    <source>
        <dbReference type="EMBL" id="RWU13926.1"/>
    </source>
</evidence>
<sequence length="101" mass="11264">MELKEMVMEQLRTVYDPELGINVVDLGLIYDLRIDDGVVTIVMTLTTPGCPLHDSIVGGVKRALAHMEGVKDVDVQITWNPPWTPERMSEAALRQLGFLSN</sequence>
<evidence type="ECO:0000313" key="5">
    <source>
        <dbReference type="Proteomes" id="UP000286434"/>
    </source>
</evidence>
<dbReference type="EMBL" id="SBBW01000018">
    <property type="protein sequence ID" value="RWU13926.1"/>
    <property type="molecule type" value="Genomic_DNA"/>
</dbReference>
<name>A0A178TKG6_9BACL</name>
<reference evidence="2 4" key="1">
    <citation type="submission" date="2016-03" db="EMBL/GenBank/DDBJ databases">
        <title>Spore heat resistance.</title>
        <authorList>
            <person name="Boekhorst J."/>
            <person name="Berendsen E.M."/>
            <person name="Wells-Bennik M.H."/>
            <person name="Kuipers O.P."/>
        </authorList>
    </citation>
    <scope>NUCLEOTIDE SEQUENCE [LARGE SCALE GENOMIC DNA]</scope>
    <source>
        <strain evidence="2 4">AF16</strain>
    </source>
</reference>
<dbReference type="Proteomes" id="UP000078336">
    <property type="component" value="Unassembled WGS sequence"/>
</dbReference>
<dbReference type="PANTHER" id="PTHR42831:SF1">
    <property type="entry name" value="FE-S PROTEIN MATURATION AUXILIARY FACTOR YITW"/>
    <property type="match status" value="1"/>
</dbReference>
<proteinExistence type="predicted"/>
<evidence type="ECO:0000259" key="1">
    <source>
        <dbReference type="Pfam" id="PF01883"/>
    </source>
</evidence>
<dbReference type="Gene3D" id="3.30.300.130">
    <property type="entry name" value="Fe-S cluster assembly (FSCA)"/>
    <property type="match status" value="1"/>
</dbReference>
<dbReference type="GO" id="GO:0046872">
    <property type="term" value="F:metal ion binding"/>
    <property type="evidence" value="ECO:0007669"/>
    <property type="project" value="InterPro"/>
</dbReference>
<protein>
    <submittedName>
        <fullName evidence="3">Metal-sulfur cluster assembly factor</fullName>
    </submittedName>
    <submittedName>
        <fullName evidence="2">PaaD-like protein (DUF59) involved in Fe-S cluster assembly</fullName>
    </submittedName>
</protein>
<dbReference type="RefSeq" id="WP_004890833.1">
    <property type="nucleotide sequence ID" value="NZ_CP021838.1"/>
</dbReference>
<dbReference type="AlphaFoldDB" id="A0A178TKG6"/>
<dbReference type="PATRIC" id="fig|33934.6.peg.537"/>
<dbReference type="InterPro" id="IPR002744">
    <property type="entry name" value="MIP18-like"/>
</dbReference>
<dbReference type="SUPFAM" id="SSF117916">
    <property type="entry name" value="Fe-S cluster assembly (FSCA) domain-like"/>
    <property type="match status" value="1"/>
</dbReference>
<evidence type="ECO:0000313" key="4">
    <source>
        <dbReference type="Proteomes" id="UP000078336"/>
    </source>
</evidence>
<comment type="caution">
    <text evidence="2">The sequence shown here is derived from an EMBL/GenBank/DDBJ whole genome shotgun (WGS) entry which is preliminary data.</text>
</comment>
<reference evidence="3 5" key="2">
    <citation type="submission" date="2019-01" db="EMBL/GenBank/DDBJ databases">
        <title>Anoxybacillus flavithermus in powdered infant formula.</title>
        <authorList>
            <person name="Rhee M.S."/>
            <person name="Choi I.-G."/>
            <person name="Cho T.J."/>
            <person name="Park B."/>
        </authorList>
    </citation>
    <scope>NUCLEOTIDE SEQUENCE [LARGE SCALE GENOMIC DNA]</scope>
    <source>
        <strain evidence="3 5">FHS-PPAM212</strain>
    </source>
</reference>
<organism evidence="2 4">
    <name type="scientific">Anoxybacillus flavithermus</name>
    <dbReference type="NCBI Taxonomy" id="33934"/>
    <lineage>
        <taxon>Bacteria</taxon>
        <taxon>Bacillati</taxon>
        <taxon>Bacillota</taxon>
        <taxon>Bacilli</taxon>
        <taxon>Bacillales</taxon>
        <taxon>Anoxybacillaceae</taxon>
        <taxon>Anoxybacillus</taxon>
    </lineage>
</organism>
<dbReference type="Pfam" id="PF01883">
    <property type="entry name" value="FeS_assembly_P"/>
    <property type="match status" value="1"/>
</dbReference>
<dbReference type="Proteomes" id="UP000286434">
    <property type="component" value="Unassembled WGS sequence"/>
</dbReference>
<accession>A0A178TKG6</accession>
<evidence type="ECO:0000313" key="2">
    <source>
        <dbReference type="EMBL" id="OAO81843.1"/>
    </source>
</evidence>
<gene>
    <name evidence="3" type="ORF">EA138_06490</name>
    <name evidence="2" type="ORF">TAF16_0477</name>
</gene>
<keyword evidence="4" id="KW-1185">Reference proteome</keyword>
<feature type="domain" description="MIP18 family-like" evidence="1">
    <location>
        <begin position="4"/>
        <end position="76"/>
    </location>
</feature>
<dbReference type="EMBL" id="LUCQ01000040">
    <property type="protein sequence ID" value="OAO81843.1"/>
    <property type="molecule type" value="Genomic_DNA"/>
</dbReference>
<dbReference type="InterPro" id="IPR034904">
    <property type="entry name" value="FSCA_dom_sf"/>
</dbReference>
<dbReference type="OrthoDB" id="9805360at2"/>